<gene>
    <name evidence="2" type="ORF">J2751_000837</name>
</gene>
<comment type="caution">
    <text evidence="2">The sequence shown here is derived from an EMBL/GenBank/DDBJ whole genome shotgun (WGS) entry which is preliminary data.</text>
</comment>
<name>A0A8T4GDW1_9EURY</name>
<dbReference type="RefSeq" id="WP_280900820.1">
    <property type="nucleotide sequence ID" value="NZ_JAGGKQ010000004.1"/>
</dbReference>
<keyword evidence="3" id="KW-1185">Reference proteome</keyword>
<reference evidence="2" key="1">
    <citation type="submission" date="2021-03" db="EMBL/GenBank/DDBJ databases">
        <title>Genomic Encyclopedia of Type Strains, Phase IV (KMG-IV): sequencing the most valuable type-strain genomes for metagenomic binning, comparative biology and taxonomic classification.</title>
        <authorList>
            <person name="Goeker M."/>
        </authorList>
    </citation>
    <scope>NUCLEOTIDE SEQUENCE</scope>
    <source>
        <strain evidence="2">DSM 23564</strain>
    </source>
</reference>
<dbReference type="EMBL" id="JAGGKQ010000004">
    <property type="protein sequence ID" value="MBP1921840.1"/>
    <property type="molecule type" value="Genomic_DNA"/>
</dbReference>
<feature type="compositionally biased region" description="Acidic residues" evidence="1">
    <location>
        <begin position="21"/>
        <end position="44"/>
    </location>
</feature>
<dbReference type="Proteomes" id="UP000823588">
    <property type="component" value="Unassembled WGS sequence"/>
</dbReference>
<evidence type="ECO:0000256" key="1">
    <source>
        <dbReference type="SAM" id="MobiDB-lite"/>
    </source>
</evidence>
<organism evidence="2 3">
    <name type="scientific">Halorubrum alkaliphilum</name>
    <dbReference type="NCBI Taxonomy" id="261290"/>
    <lineage>
        <taxon>Archaea</taxon>
        <taxon>Methanobacteriati</taxon>
        <taxon>Methanobacteriota</taxon>
        <taxon>Stenosarchaea group</taxon>
        <taxon>Halobacteria</taxon>
        <taxon>Halobacteriales</taxon>
        <taxon>Haloferacaceae</taxon>
        <taxon>Halorubrum</taxon>
    </lineage>
</organism>
<evidence type="ECO:0000313" key="2">
    <source>
        <dbReference type="EMBL" id="MBP1921840.1"/>
    </source>
</evidence>
<evidence type="ECO:0000313" key="3">
    <source>
        <dbReference type="Proteomes" id="UP000823588"/>
    </source>
</evidence>
<accession>A0A8T4GDW1</accession>
<feature type="region of interest" description="Disordered" evidence="1">
    <location>
        <begin position="1"/>
        <end position="44"/>
    </location>
</feature>
<proteinExistence type="predicted"/>
<protein>
    <submittedName>
        <fullName evidence="2">Uncharacterized protein</fullName>
    </submittedName>
</protein>
<dbReference type="AlphaFoldDB" id="A0A8T4GDW1"/>
<sequence length="44" mass="4736">MTDDRGHASRIADQLAMGMGDDGDVEPDADDEDGLDDDLEDPDE</sequence>